<dbReference type="AlphaFoldDB" id="A0AAW9RXW5"/>
<protein>
    <submittedName>
        <fullName evidence="1">Uncharacterized protein</fullName>
    </submittedName>
</protein>
<name>A0AAW9RXW5_9HYPH</name>
<dbReference type="Proteomes" id="UP001378188">
    <property type="component" value="Unassembled WGS sequence"/>
</dbReference>
<sequence length="66" mass="7061">MRCGFIGRGHLGGHQFGVPLDLAGMTSQTFIRAREVYGGGAWSTRVVKLLADARGTDLRAPGFRNG</sequence>
<proteinExistence type="predicted"/>
<keyword evidence="2" id="KW-1185">Reference proteome</keyword>
<reference evidence="1 2" key="1">
    <citation type="submission" date="2024-02" db="EMBL/GenBank/DDBJ databases">
        <title>Genome analysis and characterization of Microbaculum marinisediminis sp. nov., isolated from marine sediment.</title>
        <authorList>
            <person name="Du Z.-J."/>
            <person name="Ye Y.-Q."/>
            <person name="Zhang Z.-R."/>
            <person name="Yuan S.-M."/>
            <person name="Zhang X.-Y."/>
        </authorList>
    </citation>
    <scope>NUCLEOTIDE SEQUENCE [LARGE SCALE GENOMIC DNA]</scope>
    <source>
        <strain evidence="1 2">SDUM1044001</strain>
    </source>
</reference>
<gene>
    <name evidence="1" type="ORF">V3328_12575</name>
</gene>
<comment type="caution">
    <text evidence="1">The sequence shown here is derived from an EMBL/GenBank/DDBJ whole genome shotgun (WGS) entry which is preliminary data.</text>
</comment>
<evidence type="ECO:0000313" key="2">
    <source>
        <dbReference type="Proteomes" id="UP001378188"/>
    </source>
</evidence>
<organism evidence="1 2">
    <name type="scientific">Microbaculum marinum</name>
    <dbReference type="NCBI Taxonomy" id="1764581"/>
    <lineage>
        <taxon>Bacteria</taxon>
        <taxon>Pseudomonadati</taxon>
        <taxon>Pseudomonadota</taxon>
        <taxon>Alphaproteobacteria</taxon>
        <taxon>Hyphomicrobiales</taxon>
        <taxon>Tepidamorphaceae</taxon>
        <taxon>Microbaculum</taxon>
    </lineage>
</organism>
<accession>A0AAW9RXW5</accession>
<dbReference type="EMBL" id="JAZHOF010000004">
    <property type="protein sequence ID" value="MEJ8572316.1"/>
    <property type="molecule type" value="Genomic_DNA"/>
</dbReference>
<evidence type="ECO:0000313" key="1">
    <source>
        <dbReference type="EMBL" id="MEJ8572316.1"/>
    </source>
</evidence>